<dbReference type="InterPro" id="IPR045133">
    <property type="entry name" value="IRE1/2-like"/>
</dbReference>
<dbReference type="Proteomes" id="UP000007879">
    <property type="component" value="Unassembled WGS sequence"/>
</dbReference>
<evidence type="ECO:0000256" key="3">
    <source>
        <dbReference type="PROSITE-ProRule" id="PRU10141"/>
    </source>
</evidence>
<organism evidence="6 7">
    <name type="scientific">Amphimedon queenslandica</name>
    <name type="common">Sponge</name>
    <dbReference type="NCBI Taxonomy" id="400682"/>
    <lineage>
        <taxon>Eukaryota</taxon>
        <taxon>Metazoa</taxon>
        <taxon>Porifera</taxon>
        <taxon>Demospongiae</taxon>
        <taxon>Heteroscleromorpha</taxon>
        <taxon>Haplosclerida</taxon>
        <taxon>Niphatidae</taxon>
        <taxon>Amphimedon</taxon>
    </lineage>
</organism>
<dbReference type="PANTHER" id="PTHR13954">
    <property type="entry name" value="IRE1-RELATED"/>
    <property type="match status" value="1"/>
</dbReference>
<dbReference type="InterPro" id="IPR000719">
    <property type="entry name" value="Prot_kinase_dom"/>
</dbReference>
<evidence type="ECO:0000256" key="2">
    <source>
        <dbReference type="ARBA" id="ARBA00022840"/>
    </source>
</evidence>
<dbReference type="Gene3D" id="1.10.510.10">
    <property type="entry name" value="Transferase(Phosphotransferase) domain 1"/>
    <property type="match status" value="2"/>
</dbReference>
<dbReference type="PROSITE" id="PS50011">
    <property type="entry name" value="PROTEIN_KINASE_DOM"/>
    <property type="match status" value="2"/>
</dbReference>
<dbReference type="GO" id="GO:0070059">
    <property type="term" value="P:intrinsic apoptotic signaling pathway in response to endoplasmic reticulum stress"/>
    <property type="evidence" value="ECO:0007669"/>
    <property type="project" value="TreeGrafter"/>
</dbReference>
<evidence type="ECO:0000313" key="7">
    <source>
        <dbReference type="Proteomes" id="UP000007879"/>
    </source>
</evidence>
<reference evidence="6" key="2">
    <citation type="submission" date="2024-06" db="UniProtKB">
        <authorList>
            <consortium name="EnsemblMetazoa"/>
        </authorList>
    </citation>
    <scope>IDENTIFICATION</scope>
</reference>
<accession>A0AAN0JD48</accession>
<evidence type="ECO:0000313" key="6">
    <source>
        <dbReference type="EnsemblMetazoa" id="XP_019854681.1"/>
    </source>
</evidence>
<dbReference type="InterPro" id="IPR008271">
    <property type="entry name" value="Ser/Thr_kinase_AS"/>
</dbReference>
<proteinExistence type="predicted"/>
<feature type="coiled-coil region" evidence="4">
    <location>
        <begin position="544"/>
        <end position="676"/>
    </location>
</feature>
<evidence type="ECO:0000256" key="1">
    <source>
        <dbReference type="ARBA" id="ARBA00022741"/>
    </source>
</evidence>
<feature type="binding site" evidence="3">
    <location>
        <position position="718"/>
    </location>
    <ligand>
        <name>ATP</name>
        <dbReference type="ChEBI" id="CHEBI:30616"/>
    </ligand>
</feature>
<keyword evidence="1 3" id="KW-0547">Nucleotide-binding</keyword>
<feature type="domain" description="Protein kinase" evidence="5">
    <location>
        <begin position="691"/>
        <end position="936"/>
    </location>
</feature>
<dbReference type="InterPro" id="IPR017441">
    <property type="entry name" value="Protein_kinase_ATP_BS"/>
</dbReference>
<dbReference type="GO" id="GO:0004674">
    <property type="term" value="F:protein serine/threonine kinase activity"/>
    <property type="evidence" value="ECO:0007669"/>
    <property type="project" value="InterPro"/>
</dbReference>
<dbReference type="GO" id="GO:0004521">
    <property type="term" value="F:RNA endonuclease activity"/>
    <property type="evidence" value="ECO:0007669"/>
    <property type="project" value="InterPro"/>
</dbReference>
<dbReference type="KEGG" id="aqu:109583691"/>
<dbReference type="GO" id="GO:0036498">
    <property type="term" value="P:IRE1-mediated unfolded protein response"/>
    <property type="evidence" value="ECO:0007669"/>
    <property type="project" value="TreeGrafter"/>
</dbReference>
<reference evidence="7" key="1">
    <citation type="journal article" date="2010" name="Nature">
        <title>The Amphimedon queenslandica genome and the evolution of animal complexity.</title>
        <authorList>
            <person name="Srivastava M."/>
            <person name="Simakov O."/>
            <person name="Chapman J."/>
            <person name="Fahey B."/>
            <person name="Gauthier M.E."/>
            <person name="Mitros T."/>
            <person name="Richards G.S."/>
            <person name="Conaco C."/>
            <person name="Dacre M."/>
            <person name="Hellsten U."/>
            <person name="Larroux C."/>
            <person name="Putnam N.H."/>
            <person name="Stanke M."/>
            <person name="Adamska M."/>
            <person name="Darling A."/>
            <person name="Degnan S.M."/>
            <person name="Oakley T.H."/>
            <person name="Plachetzki D.C."/>
            <person name="Zhai Y."/>
            <person name="Adamski M."/>
            <person name="Calcino A."/>
            <person name="Cummins S.F."/>
            <person name="Goodstein D.M."/>
            <person name="Harris C."/>
            <person name="Jackson D.J."/>
            <person name="Leys S.P."/>
            <person name="Shu S."/>
            <person name="Woodcroft B.J."/>
            <person name="Vervoort M."/>
            <person name="Kosik K.S."/>
            <person name="Manning G."/>
            <person name="Degnan B.M."/>
            <person name="Rokhsar D.S."/>
        </authorList>
    </citation>
    <scope>NUCLEOTIDE SEQUENCE [LARGE SCALE GENOMIC DNA]</scope>
</reference>
<dbReference type="GO" id="GO:0005524">
    <property type="term" value="F:ATP binding"/>
    <property type="evidence" value="ECO:0007669"/>
    <property type="project" value="UniProtKB-UniRule"/>
</dbReference>
<dbReference type="GO" id="GO:0051082">
    <property type="term" value="F:unfolded protein binding"/>
    <property type="evidence" value="ECO:0007669"/>
    <property type="project" value="TreeGrafter"/>
</dbReference>
<dbReference type="AlphaFoldDB" id="A0AAN0JD48"/>
<dbReference type="GeneID" id="109583691"/>
<keyword evidence="4" id="KW-0175">Coiled coil</keyword>
<dbReference type="Gene3D" id="3.30.200.20">
    <property type="entry name" value="Phosphorylase Kinase, domain 1"/>
    <property type="match status" value="2"/>
</dbReference>
<dbReference type="SUPFAM" id="SSF56112">
    <property type="entry name" value="Protein kinase-like (PK-like)"/>
    <property type="match status" value="2"/>
</dbReference>
<keyword evidence="2 3" id="KW-0067">ATP-binding</keyword>
<dbReference type="PROSITE" id="PS00108">
    <property type="entry name" value="PROTEIN_KINASE_ST"/>
    <property type="match status" value="1"/>
</dbReference>
<dbReference type="InterPro" id="IPR011009">
    <property type="entry name" value="Kinase-like_dom_sf"/>
</dbReference>
<dbReference type="EnsemblMetazoa" id="XM_019999122.1">
    <property type="protein sequence ID" value="XP_019854681.1"/>
    <property type="gene ID" value="LOC109583691"/>
</dbReference>
<dbReference type="PROSITE" id="PS00107">
    <property type="entry name" value="PROTEIN_KINASE_ATP"/>
    <property type="match status" value="1"/>
</dbReference>
<dbReference type="InterPro" id="IPR038357">
    <property type="entry name" value="KEN_sf"/>
</dbReference>
<keyword evidence="7" id="KW-1185">Reference proteome</keyword>
<name>A0AAN0JD48_AMPQE</name>
<evidence type="ECO:0000256" key="4">
    <source>
        <dbReference type="SAM" id="Coils"/>
    </source>
</evidence>
<dbReference type="RefSeq" id="XP_019854681.1">
    <property type="nucleotide sequence ID" value="XM_019999122.1"/>
</dbReference>
<feature type="domain" description="Protein kinase" evidence="5">
    <location>
        <begin position="169"/>
        <end position="437"/>
    </location>
</feature>
<dbReference type="Gene3D" id="1.20.1440.180">
    <property type="entry name" value="KEN domain"/>
    <property type="match status" value="1"/>
</dbReference>
<protein>
    <recommendedName>
        <fullName evidence="5">Protein kinase domain-containing protein</fullName>
    </recommendedName>
</protein>
<dbReference type="PANTHER" id="PTHR13954:SF6">
    <property type="entry name" value="NON-SPECIFIC SERINE_THREONINE PROTEIN KINASE"/>
    <property type="match status" value="1"/>
</dbReference>
<dbReference type="GO" id="GO:1990604">
    <property type="term" value="C:IRE1-TRAF2-ASK1 complex"/>
    <property type="evidence" value="ECO:0007669"/>
    <property type="project" value="TreeGrafter"/>
</dbReference>
<dbReference type="SMART" id="SM00220">
    <property type="entry name" value="S_TKc"/>
    <property type="match status" value="2"/>
</dbReference>
<dbReference type="Pfam" id="PF00069">
    <property type="entry name" value="Pkinase"/>
    <property type="match status" value="2"/>
</dbReference>
<evidence type="ECO:0000259" key="5">
    <source>
        <dbReference type="PROSITE" id="PS50011"/>
    </source>
</evidence>
<sequence>MSFMNVSEEELGIKDFHPVYKSVKPLSAHWKHIAVSLYLEIDTINTIASSCGNHAISSLYEVLEHWLRKDYDYETNGVPCWRMVCVAVKDGGRDSALANKIACEHPLSTTPLEKPIVVTPDVTLPCFDAGIESGSILAENIEGQKKNKPFIIPETANERHAITIGDITYFRSEKLGVGAKENAVYKGQFKGQDIAVKKVGKKDVIEDITEIKLLMKCRNQNIVEYYHFESDIEYHYLAFQLCLTSLEKFIIDKKQREVILQGFIVNKRDIISDAIRGLNHLHEKHIVHRDIKPSNILLVQRHSFTKEIKAVIADFGTATEIDFDEYLKTISRVRGTLVWLAPELLGDKKPKFSKAIDIFSMGCVIYYVLSDGHHPLGDESLDIGIALKSYSTHSFTLDGISDEVEDKEPAKDLIMQMMHENKDLRIPIGKVLDHCYFWSKEKQLKFLEAASDIIESTDDHTIEHGASDVIGTNWMDRIDTAGIPGKYDPILVKDLLRAIKAKKHSLSVSSINRHFPMLLIHVYKQMKSHDKTLLCYYQSDAGDTRNLQNLIKEKERQIVTLNELLKKTEQELEAEVEKYQEVQQYRDQLNEKYREIAEKDQEIKSYSHQLQEKEAQREQENQEYQELFETMDRKLQEKDRELMEKDMELQKKDRELQEKDRELRQSQEAVRRYQQQALTDDHWVINKDEVTLTKEELGRGSYAVVTVGIFRGLRVAVKSLHTIIISNYNLALFSREMSISSQVRHPKLVQFIGATKVGNPLILTELMSTSLNHELQRNRLSNQQILSIAQDVALGLNYLHLFKPQPIIHRDVSSPNILLKPCSGAAGYEAKVADYGTAKVVQANSTGTVMPGNVAYAAPEAPIPDQHSPAMDVYSHSVLLMEMNLHCQPEMRISERTQQSGRVSWSDMKSLIQRGLDADPRARPTMAQVIEALKRMKI</sequence>